<dbReference type="InterPro" id="IPR050707">
    <property type="entry name" value="HTH_MetabolicPath_Reg"/>
</dbReference>
<dbReference type="Gene3D" id="1.10.10.10">
    <property type="entry name" value="Winged helix-like DNA-binding domain superfamily/Winged helix DNA-binding domain"/>
    <property type="match status" value="1"/>
</dbReference>
<dbReference type="PATRIC" id="fig|1317121.7.peg.2096"/>
<feature type="domain" description="HTH iclR-type" evidence="4">
    <location>
        <begin position="7"/>
        <end position="69"/>
    </location>
</feature>
<keyword evidence="7" id="KW-1185">Reference proteome</keyword>
<name>A0A0L1JRQ4_9RHOB</name>
<dbReference type="SUPFAM" id="SSF46785">
    <property type="entry name" value="Winged helix' DNA-binding domain"/>
    <property type="match status" value="1"/>
</dbReference>
<evidence type="ECO:0000313" key="7">
    <source>
        <dbReference type="Proteomes" id="UP000036938"/>
    </source>
</evidence>
<keyword evidence="1" id="KW-0805">Transcription regulation</keyword>
<sequence length="259" mass="28596">MNVDKRIPTNLRTLLILEIVGRSDSAMSPTEINAELGLPKQTVHRLVATLEREGFLIRDADRNKFRPARRARMMASGLLYASRASIARHQILEDVAAEVKEAVNFVVPEASGMNYLDRVETNWPFRIQLPRGTNVPFHCTASGKTFMASLSPAKRRTFVQSLSLDGKTANTHTTPDTLLDELAQIARQGYAIDNEEFMDNMFAIAVPVTDDDGRFCAALATHGPKSRLNESHVAAGAQVLKTAATRLRATMFDEETAPS</sequence>
<dbReference type="PANTHER" id="PTHR30136">
    <property type="entry name" value="HELIX-TURN-HELIX TRANSCRIPTIONAL REGULATOR, ICLR FAMILY"/>
    <property type="match status" value="1"/>
</dbReference>
<dbReference type="SMART" id="SM00346">
    <property type="entry name" value="HTH_ICLR"/>
    <property type="match status" value="1"/>
</dbReference>
<evidence type="ECO:0000256" key="3">
    <source>
        <dbReference type="ARBA" id="ARBA00023163"/>
    </source>
</evidence>
<dbReference type="Proteomes" id="UP000036938">
    <property type="component" value="Unassembled WGS sequence"/>
</dbReference>
<dbReference type="InterPro" id="IPR029016">
    <property type="entry name" value="GAF-like_dom_sf"/>
</dbReference>
<dbReference type="PROSITE" id="PS51077">
    <property type="entry name" value="HTH_ICLR"/>
    <property type="match status" value="1"/>
</dbReference>
<proteinExistence type="predicted"/>
<organism evidence="6 7">
    <name type="scientific">Pseudaestuariivita atlantica</name>
    <dbReference type="NCBI Taxonomy" id="1317121"/>
    <lineage>
        <taxon>Bacteria</taxon>
        <taxon>Pseudomonadati</taxon>
        <taxon>Pseudomonadota</taxon>
        <taxon>Alphaproteobacteria</taxon>
        <taxon>Rhodobacterales</taxon>
        <taxon>Paracoccaceae</taxon>
        <taxon>Pseudaestuariivita</taxon>
    </lineage>
</organism>
<dbReference type="GO" id="GO:0003700">
    <property type="term" value="F:DNA-binding transcription factor activity"/>
    <property type="evidence" value="ECO:0007669"/>
    <property type="project" value="TreeGrafter"/>
</dbReference>
<feature type="domain" description="IclR-ED" evidence="5">
    <location>
        <begin position="70"/>
        <end position="253"/>
    </location>
</feature>
<dbReference type="PANTHER" id="PTHR30136:SF35">
    <property type="entry name" value="HTH-TYPE TRANSCRIPTIONAL REGULATOR RV1719"/>
    <property type="match status" value="1"/>
</dbReference>
<dbReference type="Pfam" id="PF09339">
    <property type="entry name" value="HTH_IclR"/>
    <property type="match status" value="1"/>
</dbReference>
<dbReference type="Gene3D" id="3.30.450.40">
    <property type="match status" value="1"/>
</dbReference>
<dbReference type="Pfam" id="PF01614">
    <property type="entry name" value="IclR_C"/>
    <property type="match status" value="1"/>
</dbReference>
<dbReference type="SUPFAM" id="SSF55781">
    <property type="entry name" value="GAF domain-like"/>
    <property type="match status" value="1"/>
</dbReference>
<dbReference type="OrthoDB" id="8357778at2"/>
<evidence type="ECO:0000256" key="2">
    <source>
        <dbReference type="ARBA" id="ARBA00023125"/>
    </source>
</evidence>
<dbReference type="PROSITE" id="PS51078">
    <property type="entry name" value="ICLR_ED"/>
    <property type="match status" value="1"/>
</dbReference>
<protein>
    <submittedName>
        <fullName evidence="6">IclR family transcriptional regulator</fullName>
    </submittedName>
</protein>
<keyword evidence="3" id="KW-0804">Transcription</keyword>
<dbReference type="InterPro" id="IPR014757">
    <property type="entry name" value="Tscrpt_reg_IclR_C"/>
</dbReference>
<dbReference type="RefSeq" id="WP_050530223.1">
    <property type="nucleotide sequence ID" value="NZ_AQQZ01000003.1"/>
</dbReference>
<dbReference type="GO" id="GO:0003677">
    <property type="term" value="F:DNA binding"/>
    <property type="evidence" value="ECO:0007669"/>
    <property type="project" value="UniProtKB-KW"/>
</dbReference>
<evidence type="ECO:0000256" key="1">
    <source>
        <dbReference type="ARBA" id="ARBA00023015"/>
    </source>
</evidence>
<keyword evidence="2" id="KW-0238">DNA-binding</keyword>
<dbReference type="STRING" id="1317121.ATO11_07465"/>
<evidence type="ECO:0000313" key="6">
    <source>
        <dbReference type="EMBL" id="KNG94078.1"/>
    </source>
</evidence>
<dbReference type="AlphaFoldDB" id="A0A0L1JRQ4"/>
<dbReference type="EMBL" id="AQQZ01000003">
    <property type="protein sequence ID" value="KNG94078.1"/>
    <property type="molecule type" value="Genomic_DNA"/>
</dbReference>
<dbReference type="InterPro" id="IPR005471">
    <property type="entry name" value="Tscrpt_reg_IclR_N"/>
</dbReference>
<accession>A0A0L1JRQ4</accession>
<reference evidence="6 7" key="1">
    <citation type="journal article" date="2015" name="Int. J. Syst. Evol. Microbiol.">
        <title>Aestuariivita atlantica sp. nov., isolated from deep sea sediment of the Atlantic Ocean.</title>
        <authorList>
            <person name="Li G."/>
            <person name="Lai Q."/>
            <person name="Du Y."/>
            <person name="Liu X."/>
            <person name="Sun F."/>
            <person name="Shao Z."/>
        </authorList>
    </citation>
    <scope>NUCLEOTIDE SEQUENCE [LARGE SCALE GENOMIC DNA]</scope>
    <source>
        <strain evidence="6 7">22II-S11-z3</strain>
    </source>
</reference>
<evidence type="ECO:0000259" key="4">
    <source>
        <dbReference type="PROSITE" id="PS51077"/>
    </source>
</evidence>
<comment type="caution">
    <text evidence="6">The sequence shown here is derived from an EMBL/GenBank/DDBJ whole genome shotgun (WGS) entry which is preliminary data.</text>
</comment>
<dbReference type="InterPro" id="IPR036388">
    <property type="entry name" value="WH-like_DNA-bd_sf"/>
</dbReference>
<gene>
    <name evidence="6" type="ORF">ATO11_07465</name>
</gene>
<evidence type="ECO:0000259" key="5">
    <source>
        <dbReference type="PROSITE" id="PS51078"/>
    </source>
</evidence>
<dbReference type="GO" id="GO:0045892">
    <property type="term" value="P:negative regulation of DNA-templated transcription"/>
    <property type="evidence" value="ECO:0007669"/>
    <property type="project" value="TreeGrafter"/>
</dbReference>
<dbReference type="InterPro" id="IPR036390">
    <property type="entry name" value="WH_DNA-bd_sf"/>
</dbReference>